<feature type="domain" description="Cytochrome C biogenesis protein transmembrane" evidence="9">
    <location>
        <begin position="307"/>
        <end position="519"/>
    </location>
</feature>
<feature type="transmembrane region" description="Helical" evidence="7">
    <location>
        <begin position="462"/>
        <end position="486"/>
    </location>
</feature>
<dbReference type="InterPro" id="IPR028250">
    <property type="entry name" value="DsbDN"/>
</dbReference>
<evidence type="ECO:0000313" key="11">
    <source>
        <dbReference type="EMBL" id="MBW8190118.1"/>
    </source>
</evidence>
<keyword evidence="2 7" id="KW-0812">Transmembrane</keyword>
<feature type="transmembrane region" description="Helical" evidence="7">
    <location>
        <begin position="352"/>
        <end position="369"/>
    </location>
</feature>
<evidence type="ECO:0000256" key="2">
    <source>
        <dbReference type="ARBA" id="ARBA00022692"/>
    </source>
</evidence>
<dbReference type="PANTHER" id="PTHR32234:SF3">
    <property type="entry name" value="SUPPRESSION OF COPPER SENSITIVITY PROTEIN"/>
    <property type="match status" value="1"/>
</dbReference>
<evidence type="ECO:0000256" key="7">
    <source>
        <dbReference type="SAM" id="Phobius"/>
    </source>
</evidence>
<feature type="transmembrane region" description="Helical" evidence="7">
    <location>
        <begin position="389"/>
        <end position="409"/>
    </location>
</feature>
<gene>
    <name evidence="11" type="ORF">K0504_03640</name>
</gene>
<evidence type="ECO:0000256" key="5">
    <source>
        <dbReference type="ARBA" id="ARBA00023136"/>
    </source>
</evidence>
<keyword evidence="12" id="KW-1185">Reference proteome</keyword>
<evidence type="ECO:0000313" key="12">
    <source>
        <dbReference type="Proteomes" id="UP001166251"/>
    </source>
</evidence>
<organism evidence="11 12">
    <name type="scientific">Neiella holothuriorum</name>
    <dbReference type="NCBI Taxonomy" id="2870530"/>
    <lineage>
        <taxon>Bacteria</taxon>
        <taxon>Pseudomonadati</taxon>
        <taxon>Pseudomonadota</taxon>
        <taxon>Gammaproteobacteria</taxon>
        <taxon>Alteromonadales</taxon>
        <taxon>Echinimonadaceae</taxon>
        <taxon>Neiella</taxon>
    </lineage>
</organism>
<protein>
    <submittedName>
        <fullName evidence="11">Thioredoxin family protein</fullName>
    </submittedName>
</protein>
<name>A0ABS7EDW3_9GAMM</name>
<feature type="transmembrane region" description="Helical" evidence="7">
    <location>
        <begin position="506"/>
        <end position="523"/>
    </location>
</feature>
<dbReference type="Gene3D" id="3.40.30.10">
    <property type="entry name" value="Glutaredoxin"/>
    <property type="match status" value="1"/>
</dbReference>
<feature type="transmembrane region" description="Helical" evidence="7">
    <location>
        <begin position="305"/>
        <end position="331"/>
    </location>
</feature>
<evidence type="ECO:0000256" key="6">
    <source>
        <dbReference type="ARBA" id="ARBA00023284"/>
    </source>
</evidence>
<dbReference type="InterPro" id="IPR003834">
    <property type="entry name" value="Cyt_c_assmbl_TM_dom"/>
</dbReference>
<dbReference type="InterPro" id="IPR017937">
    <property type="entry name" value="Thioredoxin_CS"/>
</dbReference>
<feature type="transmembrane region" description="Helical" evidence="7">
    <location>
        <begin position="529"/>
        <end position="546"/>
    </location>
</feature>
<keyword evidence="3" id="KW-0201">Cytochrome c-type biogenesis</keyword>
<dbReference type="Pfam" id="PF13899">
    <property type="entry name" value="Thioredoxin_7"/>
    <property type="match status" value="1"/>
</dbReference>
<proteinExistence type="predicted"/>
<dbReference type="SUPFAM" id="SSF52833">
    <property type="entry name" value="Thioredoxin-like"/>
    <property type="match status" value="1"/>
</dbReference>
<dbReference type="Proteomes" id="UP001166251">
    <property type="component" value="Unassembled WGS sequence"/>
</dbReference>
<dbReference type="RefSeq" id="WP_220102808.1">
    <property type="nucleotide sequence ID" value="NZ_JAHZSS010000003.1"/>
</dbReference>
<evidence type="ECO:0000259" key="9">
    <source>
        <dbReference type="Pfam" id="PF02683"/>
    </source>
</evidence>
<evidence type="ECO:0000256" key="1">
    <source>
        <dbReference type="ARBA" id="ARBA00004141"/>
    </source>
</evidence>
<sequence length="696" mass="76381">MMRSFLALLCLLSTWAHATTGPQQHPHIEVELITEYATWQPGSTQWIGVAMRPEHHWHTYWKNPGDSGLATQLTFTSNEPELSFGDIQWPTPERIVVSDITNFGYDGDSLLMVPVQVPLNISEQTLREGLTIQLSASWLVCKESCIPGNGEFELVMPLATAPSDELTEFANLFATTRQVVPVNQTELALRYDLALNDANQITFQLSAAGSDAANYDLFAADETLLAASSAPVWQKGTAPDGSRWWQANLQTSEYFYQLPTSTDIVLRIDDVDGVKGIAFDAKQATLPKLTFTASSDTVSNSEHSIIVLALMAFVGGMLLNLMPCVFPVLSLKALSLVKLSGKESHQARRHGYLYATGILLSLFVLGLALSGLKQAGNAIGWGFQLQDPWFLSILTLVMVLMAASLLGAFEVAGSWMSVGSERLSKGDDTASLLSGCLAVVVASPCMTPLMAPALGVALTLPFVSMLFILMALGLGLALPILVLTFWPALISKMPKPGPWLETFKQALAFPLLLTAIWLLWLLQQHDPNIVLLLLLLLLLVAFCWWLKTRNYPRLAAIVFAATIAVPGIWYLQPGAQESRLADVATPYSPEQLAQLLAANEPVFINMTADWCLTCKVNERVTFSDAQVSEAFSQHGVHYMVGDWTHRDEQISRYLDQFQHAGVPLYVLYNHEGQTQVLPQLLTPAGVIEQLDKTLAN</sequence>
<keyword evidence="5 7" id="KW-0472">Membrane</keyword>
<feature type="signal peptide" evidence="8">
    <location>
        <begin position="1"/>
        <end position="18"/>
    </location>
</feature>
<reference evidence="11" key="1">
    <citation type="submission" date="2021-07" db="EMBL/GenBank/DDBJ databases">
        <title>Neiella marina sp. nov., isolated from the intestinal content of sea cucumber Apostichopus japonicus.</title>
        <authorList>
            <person name="Bai X."/>
        </authorList>
    </citation>
    <scope>NUCLEOTIDE SEQUENCE</scope>
    <source>
        <strain evidence="11">126</strain>
    </source>
</reference>
<dbReference type="EMBL" id="JAHZSS010000003">
    <property type="protein sequence ID" value="MBW8190118.1"/>
    <property type="molecule type" value="Genomic_DNA"/>
</dbReference>
<dbReference type="InterPro" id="IPR036249">
    <property type="entry name" value="Thioredoxin-like_sf"/>
</dbReference>
<dbReference type="Pfam" id="PF11412">
    <property type="entry name" value="DsbD_N"/>
    <property type="match status" value="1"/>
</dbReference>
<accession>A0ABS7EDW3</accession>
<keyword evidence="4 7" id="KW-1133">Transmembrane helix</keyword>
<keyword evidence="6" id="KW-0676">Redox-active center</keyword>
<keyword evidence="8" id="KW-0732">Signal</keyword>
<feature type="chain" id="PRO_5045248747" evidence="8">
    <location>
        <begin position="19"/>
        <end position="696"/>
    </location>
</feature>
<feature type="transmembrane region" description="Helical" evidence="7">
    <location>
        <begin position="553"/>
        <end position="571"/>
    </location>
</feature>
<comment type="caution">
    <text evidence="11">The sequence shown here is derived from an EMBL/GenBank/DDBJ whole genome shotgun (WGS) entry which is preliminary data.</text>
</comment>
<feature type="domain" description="Thiol:disulfide interchange protein DsbD N-terminal" evidence="10">
    <location>
        <begin position="38"/>
        <end position="155"/>
    </location>
</feature>
<comment type="subcellular location">
    <subcellularLocation>
        <location evidence="1">Membrane</location>
        <topology evidence="1">Multi-pass membrane protein</topology>
    </subcellularLocation>
</comment>
<evidence type="ECO:0000256" key="8">
    <source>
        <dbReference type="SAM" id="SignalP"/>
    </source>
</evidence>
<dbReference type="PROSITE" id="PS00194">
    <property type="entry name" value="THIOREDOXIN_1"/>
    <property type="match status" value="1"/>
</dbReference>
<dbReference type="Pfam" id="PF02683">
    <property type="entry name" value="DsbD_TM"/>
    <property type="match status" value="1"/>
</dbReference>
<evidence type="ECO:0000256" key="4">
    <source>
        <dbReference type="ARBA" id="ARBA00022989"/>
    </source>
</evidence>
<evidence type="ECO:0000256" key="3">
    <source>
        <dbReference type="ARBA" id="ARBA00022748"/>
    </source>
</evidence>
<dbReference type="InterPro" id="IPR035671">
    <property type="entry name" value="DsbD_gamma"/>
</dbReference>
<dbReference type="CDD" id="cd02953">
    <property type="entry name" value="DsbDgamma"/>
    <property type="match status" value="1"/>
</dbReference>
<dbReference type="PANTHER" id="PTHR32234">
    <property type="entry name" value="THIOL:DISULFIDE INTERCHANGE PROTEIN DSBD"/>
    <property type="match status" value="1"/>
</dbReference>
<feature type="transmembrane region" description="Helical" evidence="7">
    <location>
        <begin position="430"/>
        <end position="450"/>
    </location>
</feature>
<evidence type="ECO:0000259" key="10">
    <source>
        <dbReference type="Pfam" id="PF11412"/>
    </source>
</evidence>